<organism evidence="1 2">
    <name type="scientific">Saccharicrinis carchari</name>
    <dbReference type="NCBI Taxonomy" id="1168039"/>
    <lineage>
        <taxon>Bacteria</taxon>
        <taxon>Pseudomonadati</taxon>
        <taxon>Bacteroidota</taxon>
        <taxon>Bacteroidia</taxon>
        <taxon>Marinilabiliales</taxon>
        <taxon>Marinilabiliaceae</taxon>
        <taxon>Saccharicrinis</taxon>
    </lineage>
</organism>
<reference evidence="1 2" key="1">
    <citation type="submission" date="2017-05" db="EMBL/GenBank/DDBJ databases">
        <authorList>
            <person name="Varghese N."/>
            <person name="Submissions S."/>
        </authorList>
    </citation>
    <scope>NUCLEOTIDE SEQUENCE [LARGE SCALE GENOMIC DNA]</scope>
    <source>
        <strain evidence="1 2">DSM 27040</strain>
    </source>
</reference>
<dbReference type="Proteomes" id="UP000319040">
    <property type="component" value="Unassembled WGS sequence"/>
</dbReference>
<evidence type="ECO:0000313" key="1">
    <source>
        <dbReference type="EMBL" id="SMO42236.1"/>
    </source>
</evidence>
<keyword evidence="2" id="KW-1185">Reference proteome</keyword>
<dbReference type="RefSeq" id="WP_142532052.1">
    <property type="nucleotide sequence ID" value="NZ_FXTB01000001.1"/>
</dbReference>
<protein>
    <submittedName>
        <fullName evidence="1">Uncharacterized protein</fullName>
    </submittedName>
</protein>
<accession>A0A521B5A1</accession>
<proteinExistence type="predicted"/>
<dbReference type="EMBL" id="FXTB01000001">
    <property type="protein sequence ID" value="SMO42236.1"/>
    <property type="molecule type" value="Genomic_DNA"/>
</dbReference>
<dbReference type="OrthoDB" id="1121265at2"/>
<gene>
    <name evidence="1" type="ORF">SAMN06265379_101714</name>
</gene>
<name>A0A521B5A1_SACCC</name>
<evidence type="ECO:0000313" key="2">
    <source>
        <dbReference type="Proteomes" id="UP000319040"/>
    </source>
</evidence>
<sequence>MKRTIEGRLEDGRILVYGVSENASIKARIAAIYNDERLTRGTELYQDAYEANKKQTKEIVESTVATRQLNDLKQSIH</sequence>
<dbReference type="AlphaFoldDB" id="A0A521B5A1"/>